<proteinExistence type="predicted"/>
<feature type="region of interest" description="Disordered" evidence="1">
    <location>
        <begin position="1"/>
        <end position="23"/>
    </location>
</feature>
<comment type="caution">
    <text evidence="2">The sequence shown here is derived from an EMBL/GenBank/DDBJ whole genome shotgun (WGS) entry which is preliminary data.</text>
</comment>
<keyword evidence="3" id="KW-1185">Reference proteome</keyword>
<organism evidence="2 3">
    <name type="scientific">Protopolystoma xenopodis</name>
    <dbReference type="NCBI Taxonomy" id="117903"/>
    <lineage>
        <taxon>Eukaryota</taxon>
        <taxon>Metazoa</taxon>
        <taxon>Spiralia</taxon>
        <taxon>Lophotrochozoa</taxon>
        <taxon>Platyhelminthes</taxon>
        <taxon>Monogenea</taxon>
        <taxon>Polyopisthocotylea</taxon>
        <taxon>Polystomatidea</taxon>
        <taxon>Polystomatidae</taxon>
        <taxon>Protopolystoma</taxon>
    </lineage>
</organism>
<feature type="compositionally biased region" description="Basic and acidic residues" evidence="1">
    <location>
        <begin position="1"/>
        <end position="20"/>
    </location>
</feature>
<reference evidence="2" key="1">
    <citation type="submission" date="2018-11" db="EMBL/GenBank/DDBJ databases">
        <authorList>
            <consortium name="Pathogen Informatics"/>
        </authorList>
    </citation>
    <scope>NUCLEOTIDE SEQUENCE</scope>
</reference>
<dbReference type="EMBL" id="CAAALY010035456">
    <property type="protein sequence ID" value="VEL18060.1"/>
    <property type="molecule type" value="Genomic_DNA"/>
</dbReference>
<gene>
    <name evidence="2" type="ORF">PXEA_LOCUS11500</name>
</gene>
<evidence type="ECO:0000313" key="2">
    <source>
        <dbReference type="EMBL" id="VEL18060.1"/>
    </source>
</evidence>
<sequence length="174" mass="19599">MFSSQEDKKTNQEMGDRDNFQRNSETSALSSFTKKYAPLSGPGCYELVCFCGRLYVAETGRTISQGLVEHANSRKGRCVERSQVAEHMIQTGSDNVRHMTNEGLVRLHRNVGRCLIDHINLNVVLRSNICSTTRVSRRLLARLTYESLHHVLPYGMKVFASISDIISKAHLDLA</sequence>
<dbReference type="AlphaFoldDB" id="A0A448WR28"/>
<dbReference type="OrthoDB" id="6274432at2759"/>
<protein>
    <submittedName>
        <fullName evidence="2">Uncharacterized protein</fullName>
    </submittedName>
</protein>
<name>A0A448WR28_9PLAT</name>
<dbReference type="Proteomes" id="UP000784294">
    <property type="component" value="Unassembled WGS sequence"/>
</dbReference>
<evidence type="ECO:0000256" key="1">
    <source>
        <dbReference type="SAM" id="MobiDB-lite"/>
    </source>
</evidence>
<evidence type="ECO:0000313" key="3">
    <source>
        <dbReference type="Proteomes" id="UP000784294"/>
    </source>
</evidence>
<accession>A0A448WR28</accession>